<feature type="binding site" evidence="1">
    <location>
        <position position="112"/>
    </location>
    <ligand>
        <name>substrate</name>
    </ligand>
</feature>
<proteinExistence type="inferred from homology"/>
<evidence type="ECO:0000313" key="3">
    <source>
        <dbReference type="Proteomes" id="UP000070188"/>
    </source>
</evidence>
<dbReference type="STRING" id="1469144.LI90_3347"/>
<dbReference type="GO" id="GO:0019441">
    <property type="term" value="P:L-tryptophan catabolic process to kynurenine"/>
    <property type="evidence" value="ECO:0007669"/>
    <property type="project" value="UniProtKB-UniRule"/>
</dbReference>
<dbReference type="Gene3D" id="1.20.58.480">
    <property type="match status" value="1"/>
</dbReference>
<keyword evidence="1" id="KW-0349">Heme</keyword>
<comment type="pathway">
    <text evidence="1">Amino-acid degradation; L-tryptophan degradation via kynurenine pathway; L-kynurenine from L-tryptophan: step 1/2.</text>
</comment>
<dbReference type="PANTHER" id="PTHR10138:SF0">
    <property type="entry name" value="TRYPTOPHAN 2,3-DIOXYGENASE"/>
    <property type="match status" value="1"/>
</dbReference>
<sequence length="265" mass="30745">MTDSAKARNFGEDGARLTYGSYLRVEQLLQQQVLRSDPSAHDELLFITIHQVYELWFKQLLHELESVREAMFSGRLWWARHLLRRVDAIEHVLIEQVNVLETMTPQDFLEFRALLAPASGFQSVQFRELEFLSGAKDPKFLERFRGLTPAEEARLRKRLEEPTLWDGFLAVMRSHGLATGDDQETLRSLLTVARNRQRFDQVWELAEGLVDHDENMALWRARHVAMVERQIGTKSGTGGSSGAPYLRGRLGLHFYPLLWELRSWL</sequence>
<comment type="caution">
    <text evidence="2">The sequence shown here is derived from an EMBL/GenBank/DDBJ whole genome shotgun (WGS) entry which is preliminary data.</text>
</comment>
<gene>
    <name evidence="1" type="primary">kynA</name>
    <name evidence="2" type="ORF">LI90_3347</name>
</gene>
<keyword evidence="1" id="KW-0408">Iron</keyword>
<dbReference type="GO" id="GO:0020037">
    <property type="term" value="F:heme binding"/>
    <property type="evidence" value="ECO:0007669"/>
    <property type="project" value="UniProtKB-UniRule"/>
</dbReference>
<comment type="similarity">
    <text evidence="1">Belongs to the tryptophan 2,3-dioxygenase family.</text>
</comment>
<name>A0A132MWV4_9ACTN</name>
<accession>A0A132MWV4</accession>
<dbReference type="AlphaFoldDB" id="A0A132MWV4"/>
<feature type="binding site" evidence="1">
    <location>
        <begin position="46"/>
        <end position="50"/>
    </location>
    <ligand>
        <name>substrate</name>
    </ligand>
</feature>
<organism evidence="2 3">
    <name type="scientific">Carbonactinospora thermoautotrophica</name>
    <dbReference type="NCBI Taxonomy" id="1469144"/>
    <lineage>
        <taxon>Bacteria</taxon>
        <taxon>Bacillati</taxon>
        <taxon>Actinomycetota</taxon>
        <taxon>Actinomycetes</taxon>
        <taxon>Kitasatosporales</taxon>
        <taxon>Carbonactinosporaceae</taxon>
        <taxon>Carbonactinospora</taxon>
    </lineage>
</organism>
<comment type="caution">
    <text evidence="1">Lacks conserved residue(s) required for the propagation of feature annotation.</text>
</comment>
<comment type="function">
    <text evidence="1">Heme-dependent dioxygenase that catalyzes the oxidative cleavage of the L-tryptophan (L-Trp) pyrrole ring and converts L-tryptophan to N-formyl-L-kynurenine. Catalyzes the oxidative cleavage of the indole moiety.</text>
</comment>
<keyword evidence="1" id="KW-0223">Dioxygenase</keyword>
<dbReference type="InterPro" id="IPR004981">
    <property type="entry name" value="Trp_2_3_dOase"/>
</dbReference>
<keyword evidence="1" id="KW-0823">Tryptophan catabolism</keyword>
<keyword evidence="1" id="KW-0560">Oxidoreductase</keyword>
<feature type="binding site" description="axial binding residue" evidence="1">
    <location>
        <position position="223"/>
    </location>
    <ligand>
        <name>heme</name>
        <dbReference type="ChEBI" id="CHEBI:30413"/>
    </ligand>
    <ligandPart>
        <name>Fe</name>
        <dbReference type="ChEBI" id="CHEBI:18248"/>
    </ligandPart>
</feature>
<dbReference type="EMBL" id="LAXD01000001">
    <property type="protein sequence ID" value="KWX02304.1"/>
    <property type="molecule type" value="Genomic_DNA"/>
</dbReference>
<comment type="cofactor">
    <cofactor evidence="1">
        <name>heme</name>
        <dbReference type="ChEBI" id="CHEBI:30413"/>
    </cofactor>
    <text evidence="1">Binds 1 heme group per subunit.</text>
</comment>
<dbReference type="InterPro" id="IPR037217">
    <property type="entry name" value="Trp/Indoleamine_2_3_dOase-like"/>
</dbReference>
<comment type="catalytic activity">
    <reaction evidence="1">
        <text>L-tryptophan + O2 = N-formyl-L-kynurenine</text>
        <dbReference type="Rhea" id="RHEA:24536"/>
        <dbReference type="ChEBI" id="CHEBI:15379"/>
        <dbReference type="ChEBI" id="CHEBI:57912"/>
        <dbReference type="ChEBI" id="CHEBI:58629"/>
        <dbReference type="EC" id="1.13.11.11"/>
    </reaction>
</comment>
<keyword evidence="1" id="KW-0479">Metal-binding</keyword>
<feature type="binding site" evidence="1">
    <location>
        <position position="237"/>
    </location>
    <ligand>
        <name>substrate</name>
    </ligand>
</feature>
<evidence type="ECO:0000256" key="1">
    <source>
        <dbReference type="HAMAP-Rule" id="MF_01972"/>
    </source>
</evidence>
<protein>
    <recommendedName>
        <fullName evidence="1">Tryptophan 2,3-dioxygenase</fullName>
        <shortName evidence="1">TDO</shortName>
        <ecNumber evidence="1">1.13.11.11</ecNumber>
    </recommendedName>
    <alternativeName>
        <fullName evidence="1">Tryptamin 2,3-dioxygenase</fullName>
    </alternativeName>
    <alternativeName>
        <fullName evidence="1">Tryptophan oxygenase</fullName>
        <shortName evidence="1">TO</shortName>
        <shortName evidence="1">TRPO</shortName>
    </alternativeName>
    <alternativeName>
        <fullName evidence="1">Tryptophan pyrrolase</fullName>
    </alternativeName>
    <alternativeName>
        <fullName evidence="1">Tryptophanase</fullName>
    </alternativeName>
</protein>
<dbReference type="GO" id="GO:0019442">
    <property type="term" value="P:L-tryptophan catabolic process to acetyl-CoA"/>
    <property type="evidence" value="ECO:0007669"/>
    <property type="project" value="TreeGrafter"/>
</dbReference>
<dbReference type="Pfam" id="PF03301">
    <property type="entry name" value="Trp_dioxygenase"/>
    <property type="match status" value="2"/>
</dbReference>
<dbReference type="SUPFAM" id="SSF140959">
    <property type="entry name" value="Indolic compounds 2,3-dioxygenase-like"/>
    <property type="match status" value="1"/>
</dbReference>
<dbReference type="UniPathway" id="UPA00333">
    <property type="reaction ID" value="UER00453"/>
</dbReference>
<comment type="subunit">
    <text evidence="1">Homotetramer.</text>
</comment>
<dbReference type="Proteomes" id="UP000070188">
    <property type="component" value="Unassembled WGS sequence"/>
</dbReference>
<dbReference type="GO" id="GO:0046872">
    <property type="term" value="F:metal ion binding"/>
    <property type="evidence" value="ECO:0007669"/>
    <property type="project" value="UniProtKB-KW"/>
</dbReference>
<dbReference type="PATRIC" id="fig|1469144.10.peg.3598"/>
<dbReference type="GO" id="GO:0004833">
    <property type="term" value="F:L-tryptophan 2,3-dioxygenase activity"/>
    <property type="evidence" value="ECO:0007669"/>
    <property type="project" value="UniProtKB-UniRule"/>
</dbReference>
<evidence type="ECO:0000313" key="2">
    <source>
        <dbReference type="EMBL" id="KWX02304.1"/>
    </source>
</evidence>
<dbReference type="PANTHER" id="PTHR10138">
    <property type="entry name" value="TRYPTOPHAN 2,3-DIOXYGENASE"/>
    <property type="match status" value="1"/>
</dbReference>
<dbReference type="RefSeq" id="WP_066891988.1">
    <property type="nucleotide sequence ID" value="NZ_LAXD01000001.1"/>
</dbReference>
<keyword evidence="3" id="KW-1185">Reference proteome</keyword>
<dbReference type="HAMAP" id="MF_01972">
    <property type="entry name" value="T23O"/>
    <property type="match status" value="1"/>
</dbReference>
<reference evidence="3" key="1">
    <citation type="submission" date="2015-04" db="EMBL/GenBank/DDBJ databases">
        <title>Physiological reanalysis, assessment of diazotrophy, and genome sequences of multiple isolates of Streptomyces thermoautotrophicus.</title>
        <authorList>
            <person name="MacKellar D.C."/>
            <person name="Lieber L."/>
            <person name="Norman J."/>
            <person name="Bolger A."/>
            <person name="Tobin C."/>
            <person name="Murray J.W."/>
            <person name="Chang R."/>
            <person name="Ford T."/>
            <person name="Nguyen P.Q."/>
            <person name="Woodward J."/>
            <person name="Permingeat H."/>
            <person name="Joshi N.S."/>
            <person name="Silver P.A."/>
            <person name="Usadel B."/>
            <person name="Rutherford A.W."/>
            <person name="Friesen M."/>
            <person name="Prell J."/>
        </authorList>
    </citation>
    <scope>NUCLEOTIDE SEQUENCE [LARGE SCALE GENOMIC DNA]</scope>
    <source>
        <strain evidence="3">H1</strain>
    </source>
</reference>
<dbReference type="EC" id="1.13.11.11" evidence="1"/>